<dbReference type="InterPro" id="IPR006145">
    <property type="entry name" value="PsdUridine_synth_RsuA/RluA"/>
</dbReference>
<gene>
    <name evidence="4" type="ORF">MICPUCDRAFT_58908</name>
</gene>
<dbReference type="PANTHER" id="PTHR21600">
    <property type="entry name" value="MITOCHONDRIAL RNA PSEUDOURIDINE SYNTHASE"/>
    <property type="match status" value="1"/>
</dbReference>
<evidence type="ECO:0000259" key="3">
    <source>
        <dbReference type="Pfam" id="PF00849"/>
    </source>
</evidence>
<dbReference type="OMA" id="KPWCVRL"/>
<evidence type="ECO:0000256" key="1">
    <source>
        <dbReference type="ARBA" id="ARBA00010876"/>
    </source>
</evidence>
<protein>
    <submittedName>
        <fullName evidence="4">Pseudouridine synthase</fullName>
    </submittedName>
</protein>
<dbReference type="GeneID" id="9684681"/>
<dbReference type="Gene3D" id="3.30.2350.10">
    <property type="entry name" value="Pseudouridine synthase"/>
    <property type="match status" value="1"/>
</dbReference>
<dbReference type="SUPFAM" id="SSF55120">
    <property type="entry name" value="Pseudouridine synthase"/>
    <property type="match status" value="1"/>
</dbReference>
<comment type="similarity">
    <text evidence="1">Belongs to the pseudouridine synthase RluA family.</text>
</comment>
<dbReference type="GO" id="GO:0009982">
    <property type="term" value="F:pseudouridine synthase activity"/>
    <property type="evidence" value="ECO:0007669"/>
    <property type="project" value="InterPro"/>
</dbReference>
<dbReference type="AlphaFoldDB" id="C1MUR7"/>
<evidence type="ECO:0000313" key="5">
    <source>
        <dbReference type="Proteomes" id="UP000001876"/>
    </source>
</evidence>
<evidence type="ECO:0000313" key="4">
    <source>
        <dbReference type="EMBL" id="EEH56677.1"/>
    </source>
</evidence>
<dbReference type="GO" id="GO:0003723">
    <property type="term" value="F:RNA binding"/>
    <property type="evidence" value="ECO:0007669"/>
    <property type="project" value="InterPro"/>
</dbReference>
<dbReference type="Pfam" id="PF00849">
    <property type="entry name" value="PseudoU_synth_2"/>
    <property type="match status" value="1"/>
</dbReference>
<dbReference type="eggNOG" id="KOG1919">
    <property type="taxonomic scope" value="Eukaryota"/>
</dbReference>
<organism evidence="5">
    <name type="scientific">Micromonas pusilla (strain CCMP1545)</name>
    <name type="common">Picoplanktonic green alga</name>
    <dbReference type="NCBI Taxonomy" id="564608"/>
    <lineage>
        <taxon>Eukaryota</taxon>
        <taxon>Viridiplantae</taxon>
        <taxon>Chlorophyta</taxon>
        <taxon>Mamiellophyceae</taxon>
        <taxon>Mamiellales</taxon>
        <taxon>Mamiellaceae</taxon>
        <taxon>Micromonas</taxon>
    </lineage>
</organism>
<dbReference type="PANTHER" id="PTHR21600:SF87">
    <property type="entry name" value="RNA PSEUDOURIDYLATE SYNTHASE DOMAIN-CONTAINING PROTEIN 1"/>
    <property type="match status" value="1"/>
</dbReference>
<dbReference type="InterPro" id="IPR050188">
    <property type="entry name" value="RluA_PseudoU_synthase"/>
</dbReference>
<dbReference type="InterPro" id="IPR020103">
    <property type="entry name" value="PsdUridine_synth_cat_dom_sf"/>
</dbReference>
<feature type="compositionally biased region" description="Basic residues" evidence="2">
    <location>
        <begin position="50"/>
        <end position="60"/>
    </location>
</feature>
<dbReference type="EMBL" id="GG663740">
    <property type="protein sequence ID" value="EEH56677.1"/>
    <property type="molecule type" value="Genomic_DNA"/>
</dbReference>
<dbReference type="CDD" id="cd02869">
    <property type="entry name" value="PseudoU_synth_RluA_like"/>
    <property type="match status" value="1"/>
</dbReference>
<keyword evidence="5" id="KW-1185">Reference proteome</keyword>
<dbReference type="RefSeq" id="XP_003059545.1">
    <property type="nucleotide sequence ID" value="XM_003059499.1"/>
</dbReference>
<proteinExistence type="inferred from homology"/>
<dbReference type="Proteomes" id="UP000001876">
    <property type="component" value="Unassembled WGS sequence"/>
</dbReference>
<reference evidence="4 5" key="1">
    <citation type="journal article" date="2009" name="Science">
        <title>Green evolution and dynamic adaptations revealed by genomes of the marine picoeukaryotes Micromonas.</title>
        <authorList>
            <person name="Worden A.Z."/>
            <person name="Lee J.H."/>
            <person name="Mock T."/>
            <person name="Rouze P."/>
            <person name="Simmons M.P."/>
            <person name="Aerts A.L."/>
            <person name="Allen A.E."/>
            <person name="Cuvelier M.L."/>
            <person name="Derelle E."/>
            <person name="Everett M.V."/>
            <person name="Foulon E."/>
            <person name="Grimwood J."/>
            <person name="Gundlach H."/>
            <person name="Henrissat B."/>
            <person name="Napoli C."/>
            <person name="McDonald S.M."/>
            <person name="Parker M.S."/>
            <person name="Rombauts S."/>
            <person name="Salamov A."/>
            <person name="Von Dassow P."/>
            <person name="Badger J.H."/>
            <person name="Coutinho P.M."/>
            <person name="Demir E."/>
            <person name="Dubchak I."/>
            <person name="Gentemann C."/>
            <person name="Eikrem W."/>
            <person name="Gready J.E."/>
            <person name="John U."/>
            <person name="Lanier W."/>
            <person name="Lindquist E.A."/>
            <person name="Lucas S."/>
            <person name="Mayer K.F."/>
            <person name="Moreau H."/>
            <person name="Not F."/>
            <person name="Otillar R."/>
            <person name="Panaud O."/>
            <person name="Pangilinan J."/>
            <person name="Paulsen I."/>
            <person name="Piegu B."/>
            <person name="Poliakov A."/>
            <person name="Robbens S."/>
            <person name="Schmutz J."/>
            <person name="Toulza E."/>
            <person name="Wyss T."/>
            <person name="Zelensky A."/>
            <person name="Zhou K."/>
            <person name="Armbrust E.V."/>
            <person name="Bhattacharya D."/>
            <person name="Goodenough U.W."/>
            <person name="Van de Peer Y."/>
            <person name="Grigoriev I.V."/>
        </authorList>
    </citation>
    <scope>NUCLEOTIDE SEQUENCE [LARGE SCALE GENOMIC DNA]</scope>
    <source>
        <strain evidence="4 5">CCMP1545</strain>
    </source>
</reference>
<dbReference type="GO" id="GO:0000455">
    <property type="term" value="P:enzyme-directed rRNA pseudouridine synthesis"/>
    <property type="evidence" value="ECO:0007669"/>
    <property type="project" value="TreeGrafter"/>
</dbReference>
<dbReference type="KEGG" id="mpp:MICPUCDRAFT_58908"/>
<feature type="domain" description="Pseudouridine synthase RsuA/RluA-like" evidence="3">
    <location>
        <begin position="187"/>
        <end position="369"/>
    </location>
</feature>
<name>C1MUR7_MICPC</name>
<accession>C1MUR7</accession>
<dbReference type="OrthoDB" id="428658at2759"/>
<sequence>MTTPSLMRIAGFRRLSRVVSHAAASSSSSSPPPPSSRRVAPPSHLAPRATQRHHHHRHHLAAAAGPPGHRRRRHGGARATADADPGVANPGLDAANLCIRGVSVEGDDVRAVLANAGLSPTQVDAVTTSHPDLETYDLAREVVPRVNYLRFLHDNDRLGGESVADAIARQPHSLERRFHLVHECEDYAVVNKPWCVRLDTPRGWKDAAGNPLNRFTPKYPGDLSVEDWLEERYPGWDTVRFVHQLDNATSGVLVAASNKRAAGRAAKLFRERAARKAYIALVFGHPREDEWTCDAKLGRDPSDPKGFKERVVVDGEEEGVEGKASETRFKVLQRGTFALRGKHEGADVSKVLVTPITGRRHQIRVHLAHGGYPIVGDAAYSEDKDTFRTFLHAHALTLPFDAKDGGTKTFTAPEPPSFAAAIL</sequence>
<feature type="compositionally biased region" description="Low complexity" evidence="2">
    <location>
        <begin position="36"/>
        <end position="49"/>
    </location>
</feature>
<feature type="region of interest" description="Disordered" evidence="2">
    <location>
        <begin position="22"/>
        <end position="87"/>
    </location>
</feature>
<evidence type="ECO:0000256" key="2">
    <source>
        <dbReference type="SAM" id="MobiDB-lite"/>
    </source>
</evidence>